<accession>A0ABW1FDV3</accession>
<gene>
    <name evidence="1" type="ORF">ACFP3M_04665</name>
</gene>
<dbReference type="EMBL" id="JBHSPW010000002">
    <property type="protein sequence ID" value="MFC5892107.1"/>
    <property type="molecule type" value="Genomic_DNA"/>
</dbReference>
<organism evidence="1 2">
    <name type="scientific">Streptomyces ramulosus</name>
    <dbReference type="NCBI Taxonomy" id="47762"/>
    <lineage>
        <taxon>Bacteria</taxon>
        <taxon>Bacillati</taxon>
        <taxon>Actinomycetota</taxon>
        <taxon>Actinomycetes</taxon>
        <taxon>Kitasatosporales</taxon>
        <taxon>Streptomycetaceae</taxon>
        <taxon>Streptomyces</taxon>
    </lineage>
</organism>
<name>A0ABW1FDV3_9ACTN</name>
<comment type="caution">
    <text evidence="1">The sequence shown here is derived from an EMBL/GenBank/DDBJ whole genome shotgun (WGS) entry which is preliminary data.</text>
</comment>
<dbReference type="RefSeq" id="WP_345087131.1">
    <property type="nucleotide sequence ID" value="NZ_BAAAWG010000013.1"/>
</dbReference>
<evidence type="ECO:0000313" key="1">
    <source>
        <dbReference type="EMBL" id="MFC5892107.1"/>
    </source>
</evidence>
<proteinExistence type="predicted"/>
<dbReference type="Proteomes" id="UP001596241">
    <property type="component" value="Unassembled WGS sequence"/>
</dbReference>
<keyword evidence="2" id="KW-1185">Reference proteome</keyword>
<sequence>MVSDWTRVATAAELMAAVDREEPAIEVDGTLRGMPMITLAPGVRLRGGTLEFGAKGVRLTRDNVLENVTIRTPEHETAVLNDLSVADLGTLVLRGVRTTGQVLLLARDAVRAGHVRVEGLTVEAADVRGRAERPHGFGVDALQGAFTLWNQQPDSAVEITAELLDVAAGSAGRPVRGSGVFVGGHGDRDGAADGGTVRVPLLRTGEIHTDGGIPAGTPDLISGGVFTLAGAVVDEVINAGPVTTHGQNDMVLDNWGRVETWTATAPVTSYGPSGIGFVNFGDLGRLDIRAPITTHGTGARGFNLYDGSLRHASFASLATTGDGAIGIQIGKELPRLEIHGDLTTSGGTGTSLVRGVQVELQAIALSIKPGGRIGQTAVDGRIATRGDHVVTVDIEGELGDLRADGGIHAEGRHSDAVHLTGDGTDLTGIDITAADGRTVVHRPA</sequence>
<protein>
    <submittedName>
        <fullName evidence="1">Uncharacterized protein</fullName>
    </submittedName>
</protein>
<evidence type="ECO:0000313" key="2">
    <source>
        <dbReference type="Proteomes" id="UP001596241"/>
    </source>
</evidence>
<reference evidence="2" key="1">
    <citation type="journal article" date="2019" name="Int. J. Syst. Evol. Microbiol.">
        <title>The Global Catalogue of Microorganisms (GCM) 10K type strain sequencing project: providing services to taxonomists for standard genome sequencing and annotation.</title>
        <authorList>
            <consortium name="The Broad Institute Genomics Platform"/>
            <consortium name="The Broad Institute Genome Sequencing Center for Infectious Disease"/>
            <person name="Wu L."/>
            <person name="Ma J."/>
        </authorList>
    </citation>
    <scope>NUCLEOTIDE SEQUENCE [LARGE SCALE GENOMIC DNA]</scope>
    <source>
        <strain evidence="2">CGMCC 1.15809</strain>
    </source>
</reference>